<name>A0A8K1LJI2_9PASS</name>
<dbReference type="InterPro" id="IPR043162">
    <property type="entry name" value="DOCK_C_lobe_C"/>
</dbReference>
<feature type="domain" description="C2 DOCK-type" evidence="4">
    <location>
        <begin position="552"/>
        <end position="716"/>
    </location>
</feature>
<evidence type="ECO:0000256" key="2">
    <source>
        <dbReference type="ARBA" id="ARBA00022658"/>
    </source>
</evidence>
<dbReference type="Pfam" id="PF20421">
    <property type="entry name" value="DHR-2_Lobe_C"/>
    <property type="match status" value="1"/>
</dbReference>
<dbReference type="InterPro" id="IPR037808">
    <property type="entry name" value="C2_Dock-C"/>
</dbReference>
<evidence type="ECO:0008006" key="8">
    <source>
        <dbReference type="Google" id="ProtNLM"/>
    </source>
</evidence>
<dbReference type="Gene3D" id="1.20.58.740">
    <property type="match status" value="1"/>
</dbReference>
<keyword evidence="2" id="KW-0344">Guanine-nucleotide releasing factor</keyword>
<dbReference type="FunFam" id="1.20.58.740:FF:000002">
    <property type="entry name" value="Dedicator of cytokinesis protein 7"/>
    <property type="match status" value="1"/>
</dbReference>
<evidence type="ECO:0000259" key="5">
    <source>
        <dbReference type="PROSITE" id="PS51651"/>
    </source>
</evidence>
<keyword evidence="7" id="KW-1185">Reference proteome</keyword>
<dbReference type="CDD" id="cd08696">
    <property type="entry name" value="C2_Dock-C"/>
    <property type="match status" value="1"/>
</dbReference>
<dbReference type="GO" id="GO:0005085">
    <property type="term" value="F:guanyl-nucleotide exchange factor activity"/>
    <property type="evidence" value="ECO:0007669"/>
    <property type="project" value="UniProtKB-KW"/>
</dbReference>
<dbReference type="Gene3D" id="2.60.40.150">
    <property type="entry name" value="C2 domain"/>
    <property type="match status" value="1"/>
</dbReference>
<evidence type="ECO:0000259" key="4">
    <source>
        <dbReference type="PROSITE" id="PS51650"/>
    </source>
</evidence>
<sequence>MATLPAADRRAFALKINRHSSAEIRKQFTLQPGFSQCCQRSLSTSGFSTFQVPPCYDAVDPVDFEGFLMTQLNNLDLDLAQELGDFPEDDLDVVFTPKECRTLQPSMPEDGVELDSHVKDCVQTYIREWLIVNRKNQGNSDTCSLKNKGSRKDFHKTLQKQTFASETLDSEEGSKTPQACSDLELRSLQPDPRLEQLLRHLSPEEFERLNEEARRTNRHPELLALYPSVDEEDAVEIRPVPDCPKEHLGHRILVKLQTLKFDIEIEPLFACIALYDIKERKKISENFHCDLNSDSLRGLLRSHTPSIDLSTQARSAIFSVTYPSSDIYLVIKIEKVLQQGEIGDCAEPYMVLKESEAGKTKEKIEKLKAQAESFCQRLGKYRMPFAWIPICLANFFNLSTLEREIQEAEGLNGTCLTFLRKGSSSDKRATLLQARRFSERSFNSEDNYPASNFKTSSQTINTFYKQEGDRLSDEDLFKFLADYKRSSSLQRRTKTLPGTLKVEISPAPENIGYCLTPELLPVSPFPENRSRPHKEILEFPIREVYVPHTIYRNLLYVYPQRLNFANRLASARNITIKIQFMCGEDPSCAMPVIFGKSSGPEFVQEIYTAITYHNKSPDFYEEVKIKLPAKLTEKHHLLFTFYHISCQPKQGASVETLIGYSWLPILLNDRLQTGHYSLPVALDKLPLHYSIHSPETPPIKWVEGHKGVFIVEVQAVSSVHTQDNHLEKFFTLCHSLESQVTFPIRVMDQKITEASLEHELKLSIICLNSSRLEPLVLFLHLVLDKLFQLAVQPMVIAGQTANFSQFAFESVVAIVNSLHNSKELSKDQHGRNCLLASYVYYVFRLPDLLSMQSNLLQESRYYTFGRTSAVSVGNKLLQSRVKSCSNPDITVTQAANDEEVKSIMSSKVKKTKANNLKNDAHTSPSGCSSSSMEKFPTGKMLRHFHEELALQMVVSTGMVREAVFKYAWFFFELLIKSMAQYVHNTEKQPRRSRFSDRFKDDITTIVSVITSEIESEQAEKINISLAFFLYDLLSLMDRGFVFNLIKHYCNQLSNKLNSLSTLISMRLEFLRILCSHEHYLNLNLFFMTPASAPASPSPSFSCSSFQDQKITSMFDLSAEYRQQHFLTGLLFTELAAALDADCEGKAVSAILSLLSSHDLDPRCSKKEVKIKIAALYLPLVGIILDSLPQLHDFTSKNFFGKGRAGNPEEEQESSGAINQNVAIAIAGSQFNIRNSGMPLMSLPYRQTATLGPDTTRNLLICFLWIMKNADQKLIQKWVADLPSMQLNRILDLLFICVSCFEYKVSETRHGFVKSRDVKARLEEALLRGEGARGEMMKRCRIPAGNDRSAGVNENLRWRKEQTQWRQANERQDKTKAELDQEALISGNLATEANLIILDMQENIIQASFAAECRDNLLGGVLKVLVNSLGYDQSTTYLTHCFATLRALIAKFGDLLFEEEVEQCADLCQRVLHHCSSSIDITRTQACATLYLLMRYSFSSTSNFSRVKMQVTMSLASLVGKSPEFNEEFLRRSLRTILAYAEEDRDMQATPFPIQVEELLCNLNSILSDTVKMREFQEDPEMLMDLMYRIAKGYQTSPDLRLTWLQNMAEKHTKRKCYTEAAMCLVHAAALVAEYLSMLEDRNYLPVGSVSFQNISSNVLEESAVSDDVLSPDEDGICSGRYFSESGLVGLLEQAAELFSTGGLYETVNEVYKIVIPILEAHRDFRKLTLTHSKLQKAFDSIINKGQKRMFGTYFRVGFYGSKFGDLDEQEFVYKEPAITKLPEISHRLEGFYGQCFGEDAVEVIKDSAPVDKRKLDPNKAYIQITFVEPYFDEYEMKDRVTYFEKNFNISRFMYTTPFTMDGRPRGELCEQYKRNTILTTMHAFPYIKTRINVVQREEFILTPIEVAIEDMRKKTRELTAATNQEPPDAKMLQMVLQGSVGATVNQGPLEVAQVFLAEIPADPKLYRHHNKLRLCFKEFIMRCGEAVEKNKHLITADQREYHQELKRNYTKLKENLRPMIERKIPELYKPVVKVQSIRGLDLRVVSGVKPVMTRYMQFSDLTCT</sequence>
<dbReference type="Pfam" id="PF11878">
    <property type="entry name" value="DOCK_C-D_N"/>
    <property type="match status" value="1"/>
</dbReference>
<dbReference type="InterPro" id="IPR046770">
    <property type="entry name" value="DOCKER_Lobe_B"/>
</dbReference>
<dbReference type="GO" id="GO:0031252">
    <property type="term" value="C:cell leading edge"/>
    <property type="evidence" value="ECO:0007669"/>
    <property type="project" value="TreeGrafter"/>
</dbReference>
<accession>A0A8K1LJI2</accession>
<dbReference type="GO" id="GO:0007264">
    <property type="term" value="P:small GTPase-mediated signal transduction"/>
    <property type="evidence" value="ECO:0007669"/>
    <property type="project" value="InterPro"/>
</dbReference>
<organism evidence="6 7">
    <name type="scientific">Zosterops borbonicus</name>
    <dbReference type="NCBI Taxonomy" id="364589"/>
    <lineage>
        <taxon>Eukaryota</taxon>
        <taxon>Metazoa</taxon>
        <taxon>Chordata</taxon>
        <taxon>Craniata</taxon>
        <taxon>Vertebrata</taxon>
        <taxon>Euteleostomi</taxon>
        <taxon>Archelosauria</taxon>
        <taxon>Archosauria</taxon>
        <taxon>Dinosauria</taxon>
        <taxon>Saurischia</taxon>
        <taxon>Theropoda</taxon>
        <taxon>Coelurosauria</taxon>
        <taxon>Aves</taxon>
        <taxon>Neognathae</taxon>
        <taxon>Neoaves</taxon>
        <taxon>Telluraves</taxon>
        <taxon>Australaves</taxon>
        <taxon>Passeriformes</taxon>
        <taxon>Sylvioidea</taxon>
        <taxon>Zosteropidae</taxon>
        <taxon>Zosterops</taxon>
    </lineage>
</organism>
<dbReference type="OrthoDB" id="47328at2759"/>
<dbReference type="SUPFAM" id="SSF48371">
    <property type="entry name" value="ARM repeat"/>
    <property type="match status" value="1"/>
</dbReference>
<dbReference type="PANTHER" id="PTHR23317">
    <property type="entry name" value="DEDICATOR OF CYTOKINESIS DOCK"/>
    <property type="match status" value="1"/>
</dbReference>
<dbReference type="CDD" id="cd11701">
    <property type="entry name" value="DHR2_DOCK8"/>
    <property type="match status" value="1"/>
</dbReference>
<dbReference type="FunFam" id="1.25.40.410:FF:000002">
    <property type="entry name" value="Dedicator of cytokinesis protein 7"/>
    <property type="match status" value="1"/>
</dbReference>
<reference evidence="6" key="1">
    <citation type="submission" date="2019-04" db="EMBL/GenBank/DDBJ databases">
        <title>Genome assembly of Zosterops borbonicus 15179.</title>
        <authorList>
            <person name="Leroy T."/>
            <person name="Anselmetti Y."/>
            <person name="Tilak M.-K."/>
            <person name="Nabholz B."/>
        </authorList>
    </citation>
    <scope>NUCLEOTIDE SEQUENCE</scope>
    <source>
        <strain evidence="6">HGM_15179</strain>
        <tissue evidence="6">Muscle</tissue>
    </source>
</reference>
<proteinExistence type="inferred from homology"/>
<dbReference type="PROSITE" id="PS51651">
    <property type="entry name" value="DOCKER"/>
    <property type="match status" value="1"/>
</dbReference>
<dbReference type="Pfam" id="PF20422">
    <property type="entry name" value="DHR-2_Lobe_B"/>
    <property type="match status" value="1"/>
</dbReference>
<evidence type="ECO:0000256" key="1">
    <source>
        <dbReference type="ARBA" id="ARBA00022553"/>
    </source>
</evidence>
<gene>
    <name evidence="6" type="ORF">HGM15179_010638</name>
</gene>
<dbReference type="GO" id="GO:1903905">
    <property type="term" value="P:positive regulation of establishment of T cell polarity"/>
    <property type="evidence" value="ECO:0007669"/>
    <property type="project" value="TreeGrafter"/>
</dbReference>
<feature type="domain" description="DOCKER" evidence="5">
    <location>
        <begin position="1591"/>
        <end position="2025"/>
    </location>
</feature>
<dbReference type="InterPro" id="IPR027357">
    <property type="entry name" value="DOCKER_dom"/>
</dbReference>
<dbReference type="InterPro" id="IPR046769">
    <property type="entry name" value="DOCKER_Lobe_A"/>
</dbReference>
<dbReference type="InterPro" id="IPR035892">
    <property type="entry name" value="C2_domain_sf"/>
</dbReference>
<dbReference type="InterPro" id="IPR046773">
    <property type="entry name" value="DOCKER_Lobe_C"/>
</dbReference>
<dbReference type="Pfam" id="PF14429">
    <property type="entry name" value="DOCK-C2"/>
    <property type="match status" value="1"/>
</dbReference>
<keyword evidence="1" id="KW-0597">Phosphoprotein</keyword>
<evidence type="ECO:0000313" key="6">
    <source>
        <dbReference type="EMBL" id="TRZ16460.1"/>
    </source>
</evidence>
<dbReference type="InterPro" id="IPR026791">
    <property type="entry name" value="DOCK"/>
</dbReference>
<comment type="caution">
    <text evidence="6">The sequence shown here is derived from an EMBL/GenBank/DDBJ whole genome shotgun (WGS) entry which is preliminary data.</text>
</comment>
<dbReference type="InterPro" id="IPR021816">
    <property type="entry name" value="DOCK_C/D_N"/>
</dbReference>
<evidence type="ECO:0000256" key="3">
    <source>
        <dbReference type="PROSITE-ProRule" id="PRU00983"/>
    </source>
</evidence>
<dbReference type="Gene3D" id="1.25.40.410">
    <property type="match status" value="1"/>
</dbReference>
<dbReference type="Proteomes" id="UP000796761">
    <property type="component" value="Unassembled WGS sequence"/>
</dbReference>
<dbReference type="InterPro" id="IPR043161">
    <property type="entry name" value="DOCK_C_lobe_A"/>
</dbReference>
<evidence type="ECO:0000313" key="7">
    <source>
        <dbReference type="Proteomes" id="UP000796761"/>
    </source>
</evidence>
<dbReference type="InterPro" id="IPR027007">
    <property type="entry name" value="C2_DOCK-type_domain"/>
</dbReference>
<protein>
    <recommendedName>
        <fullName evidence="8">Dedicator of cytokinesis 8</fullName>
    </recommendedName>
</protein>
<dbReference type="InterPro" id="IPR016024">
    <property type="entry name" value="ARM-type_fold"/>
</dbReference>
<comment type="similarity">
    <text evidence="3">Belongs to the DOCK family.</text>
</comment>
<dbReference type="PROSITE" id="PS51650">
    <property type="entry name" value="C2_DOCK"/>
    <property type="match status" value="1"/>
</dbReference>
<dbReference type="Pfam" id="PF06920">
    <property type="entry name" value="DHR-2_Lobe_A"/>
    <property type="match status" value="1"/>
</dbReference>
<dbReference type="EMBL" id="SWJQ01000311">
    <property type="protein sequence ID" value="TRZ16460.1"/>
    <property type="molecule type" value="Genomic_DNA"/>
</dbReference>
<dbReference type="GO" id="GO:2000406">
    <property type="term" value="P:positive regulation of T cell migration"/>
    <property type="evidence" value="ECO:0007669"/>
    <property type="project" value="TreeGrafter"/>
</dbReference>
<dbReference type="PANTHER" id="PTHR23317:SF74">
    <property type="entry name" value="DEDICATOR OF CYTOKINESIS PROTEIN 8"/>
    <property type="match status" value="1"/>
</dbReference>